<dbReference type="GO" id="GO:0006508">
    <property type="term" value="P:proteolysis"/>
    <property type="evidence" value="ECO:0007669"/>
    <property type="project" value="UniProtKB-KW"/>
</dbReference>
<evidence type="ECO:0000256" key="10">
    <source>
        <dbReference type="ARBA" id="ARBA00024195"/>
    </source>
</evidence>
<sequence length="258" mass="28142">MDLKFIFFCFLVILQLNFGKSENEGSGKIVGGQIMDITNVPYFVSLLFNDRHICGGSIISESWIISAAHCGEGKNAENFTIRSGSSRKSRGGKIHAVESVYSHPNYSSSTLDNDFMLLKLKEPLEFDAKRQPITLGESYMYYQGAHVLTSGLGTTQDAMQSSEFLRGVVVEISSSKKCKAAYPSMITKNMFCAAADKKDSCQGDSGGPVESVYYGTLLGVVSFGIACADEKYPGVYSKVSEATEWIESVTNIGADMRK</sequence>
<protein>
    <recommendedName>
        <fullName evidence="12">trypsin</fullName>
        <ecNumber evidence="12">3.4.21.4</ecNumber>
    </recommendedName>
</protein>
<dbReference type="PANTHER" id="PTHR24276">
    <property type="entry name" value="POLYSERASE-RELATED"/>
    <property type="match status" value="1"/>
</dbReference>
<dbReference type="CDD" id="cd00190">
    <property type="entry name" value="Tryp_SPc"/>
    <property type="match status" value="1"/>
</dbReference>
<organism evidence="15 16">
    <name type="scientific">Chironomus riparius</name>
    <dbReference type="NCBI Taxonomy" id="315576"/>
    <lineage>
        <taxon>Eukaryota</taxon>
        <taxon>Metazoa</taxon>
        <taxon>Ecdysozoa</taxon>
        <taxon>Arthropoda</taxon>
        <taxon>Hexapoda</taxon>
        <taxon>Insecta</taxon>
        <taxon>Pterygota</taxon>
        <taxon>Neoptera</taxon>
        <taxon>Endopterygota</taxon>
        <taxon>Diptera</taxon>
        <taxon>Nematocera</taxon>
        <taxon>Chironomoidea</taxon>
        <taxon>Chironomidae</taxon>
        <taxon>Chironominae</taxon>
        <taxon>Chironomus</taxon>
    </lineage>
</organism>
<dbReference type="GO" id="GO:0004252">
    <property type="term" value="F:serine-type endopeptidase activity"/>
    <property type="evidence" value="ECO:0007669"/>
    <property type="project" value="UniProtKB-EC"/>
</dbReference>
<reference evidence="15" key="1">
    <citation type="submission" date="2022-01" db="EMBL/GenBank/DDBJ databases">
        <authorList>
            <person name="King R."/>
        </authorList>
    </citation>
    <scope>NUCLEOTIDE SEQUENCE</scope>
</reference>
<proteinExistence type="inferred from homology"/>
<dbReference type="OrthoDB" id="10059102at2759"/>
<dbReference type="InterPro" id="IPR018114">
    <property type="entry name" value="TRYPSIN_HIS"/>
</dbReference>
<dbReference type="InterPro" id="IPR043504">
    <property type="entry name" value="Peptidase_S1_PA_chymotrypsin"/>
</dbReference>
<evidence type="ECO:0000313" key="15">
    <source>
        <dbReference type="EMBL" id="CAG9808685.1"/>
    </source>
</evidence>
<evidence type="ECO:0000256" key="3">
    <source>
        <dbReference type="ARBA" id="ARBA00022670"/>
    </source>
</evidence>
<reference evidence="15" key="2">
    <citation type="submission" date="2022-10" db="EMBL/GenBank/DDBJ databases">
        <authorList>
            <consortium name="ENA_rothamsted_submissions"/>
            <consortium name="culmorum"/>
            <person name="King R."/>
        </authorList>
    </citation>
    <scope>NUCLEOTIDE SEQUENCE</scope>
</reference>
<dbReference type="InterPro" id="IPR009003">
    <property type="entry name" value="Peptidase_S1_PA"/>
</dbReference>
<dbReference type="Gene3D" id="2.40.10.10">
    <property type="entry name" value="Trypsin-like serine proteases"/>
    <property type="match status" value="1"/>
</dbReference>
<evidence type="ECO:0000313" key="16">
    <source>
        <dbReference type="Proteomes" id="UP001153620"/>
    </source>
</evidence>
<dbReference type="Pfam" id="PF00089">
    <property type="entry name" value="Trypsin"/>
    <property type="match status" value="1"/>
</dbReference>
<dbReference type="SUPFAM" id="SSF50494">
    <property type="entry name" value="Trypsin-like serine proteases"/>
    <property type="match status" value="1"/>
</dbReference>
<feature type="domain" description="Peptidase S1" evidence="14">
    <location>
        <begin position="29"/>
        <end position="251"/>
    </location>
</feature>
<evidence type="ECO:0000256" key="9">
    <source>
        <dbReference type="ARBA" id="ARBA00023157"/>
    </source>
</evidence>
<dbReference type="Proteomes" id="UP001153620">
    <property type="component" value="Chromosome 3"/>
</dbReference>
<dbReference type="InterPro" id="IPR001254">
    <property type="entry name" value="Trypsin_dom"/>
</dbReference>
<keyword evidence="16" id="KW-1185">Reference proteome</keyword>
<gene>
    <name evidence="15" type="ORF">CHIRRI_LOCUS11521</name>
</gene>
<dbReference type="InterPro" id="IPR001314">
    <property type="entry name" value="Peptidase_S1A"/>
</dbReference>
<dbReference type="EC" id="3.4.21.4" evidence="12"/>
<evidence type="ECO:0000256" key="13">
    <source>
        <dbReference type="SAM" id="SignalP"/>
    </source>
</evidence>
<evidence type="ECO:0000256" key="11">
    <source>
        <dbReference type="ARBA" id="ARBA00036320"/>
    </source>
</evidence>
<evidence type="ECO:0000256" key="12">
    <source>
        <dbReference type="ARBA" id="ARBA00038868"/>
    </source>
</evidence>
<dbReference type="PROSITE" id="PS00134">
    <property type="entry name" value="TRYPSIN_HIS"/>
    <property type="match status" value="1"/>
</dbReference>
<dbReference type="PROSITE" id="PS50240">
    <property type="entry name" value="TRYPSIN_DOM"/>
    <property type="match status" value="1"/>
</dbReference>
<evidence type="ECO:0000256" key="6">
    <source>
        <dbReference type="ARBA" id="ARBA00022801"/>
    </source>
</evidence>
<dbReference type="PRINTS" id="PR00722">
    <property type="entry name" value="CHYMOTRYPSIN"/>
</dbReference>
<dbReference type="FunFam" id="2.40.10.10:FF:000077">
    <property type="entry name" value="Predicted protein"/>
    <property type="match status" value="1"/>
</dbReference>
<evidence type="ECO:0000256" key="2">
    <source>
        <dbReference type="ARBA" id="ARBA00022525"/>
    </source>
</evidence>
<evidence type="ECO:0000259" key="14">
    <source>
        <dbReference type="PROSITE" id="PS50240"/>
    </source>
</evidence>
<evidence type="ECO:0000256" key="7">
    <source>
        <dbReference type="ARBA" id="ARBA00022825"/>
    </source>
</evidence>
<comment type="similarity">
    <text evidence="10">Belongs to the peptidase S1 family. CLIP subfamily.</text>
</comment>
<comment type="subcellular location">
    <subcellularLocation>
        <location evidence="1">Secreted</location>
    </subcellularLocation>
</comment>
<keyword evidence="7" id="KW-0720">Serine protease</keyword>
<accession>A0A9N9S0T2</accession>
<dbReference type="InterPro" id="IPR050430">
    <property type="entry name" value="Peptidase_S1"/>
</dbReference>
<dbReference type="GO" id="GO:0005576">
    <property type="term" value="C:extracellular region"/>
    <property type="evidence" value="ECO:0007669"/>
    <property type="project" value="UniProtKB-SubCell"/>
</dbReference>
<dbReference type="SMART" id="SM00020">
    <property type="entry name" value="Tryp_SPc"/>
    <property type="match status" value="1"/>
</dbReference>
<keyword evidence="5" id="KW-0222">Digestion</keyword>
<dbReference type="EMBL" id="OU895879">
    <property type="protein sequence ID" value="CAG9808685.1"/>
    <property type="molecule type" value="Genomic_DNA"/>
</dbReference>
<keyword evidence="6" id="KW-0378">Hydrolase</keyword>
<feature type="signal peptide" evidence="13">
    <location>
        <begin position="1"/>
        <end position="21"/>
    </location>
</feature>
<evidence type="ECO:0000256" key="4">
    <source>
        <dbReference type="ARBA" id="ARBA00022729"/>
    </source>
</evidence>
<name>A0A9N9S0T2_9DIPT</name>
<evidence type="ECO:0000256" key="1">
    <source>
        <dbReference type="ARBA" id="ARBA00004613"/>
    </source>
</evidence>
<keyword evidence="4 13" id="KW-0732">Signal</keyword>
<keyword evidence="2" id="KW-0964">Secreted</keyword>
<keyword evidence="9" id="KW-1015">Disulfide bond</keyword>
<keyword evidence="3" id="KW-0645">Protease</keyword>
<comment type="catalytic activity">
    <reaction evidence="11">
        <text>Preferential cleavage: Arg-|-Xaa, Lys-|-Xaa.</text>
        <dbReference type="EC" id="3.4.21.4"/>
    </reaction>
</comment>
<dbReference type="GO" id="GO:0007586">
    <property type="term" value="P:digestion"/>
    <property type="evidence" value="ECO:0007669"/>
    <property type="project" value="UniProtKB-KW"/>
</dbReference>
<dbReference type="PANTHER" id="PTHR24276:SF97">
    <property type="entry name" value="GH13245P2-RELATED"/>
    <property type="match status" value="1"/>
</dbReference>
<evidence type="ECO:0000256" key="5">
    <source>
        <dbReference type="ARBA" id="ARBA00022757"/>
    </source>
</evidence>
<evidence type="ECO:0000256" key="8">
    <source>
        <dbReference type="ARBA" id="ARBA00023145"/>
    </source>
</evidence>
<dbReference type="AlphaFoldDB" id="A0A9N9S0T2"/>
<keyword evidence="8" id="KW-0865">Zymogen</keyword>
<feature type="chain" id="PRO_5040252231" description="trypsin" evidence="13">
    <location>
        <begin position="22"/>
        <end position="258"/>
    </location>
</feature>